<dbReference type="Proteomes" id="UP000032702">
    <property type="component" value="Unassembled WGS sequence"/>
</dbReference>
<proteinExistence type="predicted"/>
<accession>Q090M4</accession>
<feature type="signal peptide" evidence="1">
    <location>
        <begin position="1"/>
        <end position="25"/>
    </location>
</feature>
<protein>
    <recommendedName>
        <fullName evidence="4">Secreted protein</fullName>
    </recommendedName>
</protein>
<feature type="chain" id="PRO_5004167492" description="Secreted protein" evidence="1">
    <location>
        <begin position="26"/>
        <end position="174"/>
    </location>
</feature>
<evidence type="ECO:0008006" key="4">
    <source>
        <dbReference type="Google" id="ProtNLM"/>
    </source>
</evidence>
<comment type="caution">
    <text evidence="2">The sequence shown here is derived from an EMBL/GenBank/DDBJ whole genome shotgun (WGS) entry which is preliminary data.</text>
</comment>
<evidence type="ECO:0000313" key="2">
    <source>
        <dbReference type="EMBL" id="EAU66167.1"/>
    </source>
</evidence>
<dbReference type="AlphaFoldDB" id="Q090M4"/>
<organism evidence="2 3">
    <name type="scientific">Stigmatella aurantiaca (strain DW4/3-1)</name>
    <dbReference type="NCBI Taxonomy" id="378806"/>
    <lineage>
        <taxon>Bacteria</taxon>
        <taxon>Pseudomonadati</taxon>
        <taxon>Myxococcota</taxon>
        <taxon>Myxococcia</taxon>
        <taxon>Myxococcales</taxon>
        <taxon>Cystobacterineae</taxon>
        <taxon>Archangiaceae</taxon>
        <taxon>Stigmatella</taxon>
    </lineage>
</organism>
<evidence type="ECO:0000313" key="3">
    <source>
        <dbReference type="Proteomes" id="UP000032702"/>
    </source>
</evidence>
<name>Q090M4_STIAD</name>
<reference evidence="2 3" key="1">
    <citation type="submission" date="2006-04" db="EMBL/GenBank/DDBJ databases">
        <authorList>
            <person name="Nierman W.C."/>
        </authorList>
    </citation>
    <scope>NUCLEOTIDE SEQUENCE [LARGE SCALE GENOMIC DNA]</scope>
    <source>
        <strain evidence="2 3">DW4/3-1</strain>
    </source>
</reference>
<evidence type="ECO:0000256" key="1">
    <source>
        <dbReference type="SAM" id="SignalP"/>
    </source>
</evidence>
<gene>
    <name evidence="2" type="ORF">STIAU_5294</name>
</gene>
<dbReference type="RefSeq" id="WP_002614273.1">
    <property type="nucleotide sequence ID" value="NZ_AAMD01000062.1"/>
</dbReference>
<sequence length="174" mass="19228">MMRLETVAVAMFAVGAVVLPAPAGAQPVLVQRCVADSLNAAQGRQRVELARWCALTRNVRAPDWTCPSDYAETDASTNPFGRNVYLASSTYSGVNEAYISLLYLSAPISYMVDADGYCKWNKPAARLKQRPIYPIYGSQYDLASSSNRQLFLHPTQFSCDFYLDKNGTQPGDRL</sequence>
<keyword evidence="1" id="KW-0732">Signal</keyword>
<dbReference type="EMBL" id="AAMD01000062">
    <property type="protein sequence ID" value="EAU66167.1"/>
    <property type="molecule type" value="Genomic_DNA"/>
</dbReference>